<name>A0A4Y2KEZ7_ARAVE</name>
<evidence type="ECO:0000313" key="2">
    <source>
        <dbReference type="EMBL" id="GBN00480.1"/>
    </source>
</evidence>
<sequence length="87" mass="10145">MQEMSEVMDMRYRITIMQGNRIQPAIVTTYPPRSILFRHKMHWTTPLTFRRDNNSWSNTDDSKSGSPNMKGIEDASKIPHCNTDSDQ</sequence>
<accession>A0A4Y2KEZ7</accession>
<feature type="region of interest" description="Disordered" evidence="1">
    <location>
        <begin position="49"/>
        <end position="87"/>
    </location>
</feature>
<feature type="compositionally biased region" description="Polar residues" evidence="1">
    <location>
        <begin position="54"/>
        <end position="67"/>
    </location>
</feature>
<dbReference type="EMBL" id="BGPR01004521">
    <property type="protein sequence ID" value="GBN00480.1"/>
    <property type="molecule type" value="Genomic_DNA"/>
</dbReference>
<organism evidence="2 3">
    <name type="scientific">Araneus ventricosus</name>
    <name type="common">Orbweaver spider</name>
    <name type="synonym">Epeira ventricosa</name>
    <dbReference type="NCBI Taxonomy" id="182803"/>
    <lineage>
        <taxon>Eukaryota</taxon>
        <taxon>Metazoa</taxon>
        <taxon>Ecdysozoa</taxon>
        <taxon>Arthropoda</taxon>
        <taxon>Chelicerata</taxon>
        <taxon>Arachnida</taxon>
        <taxon>Araneae</taxon>
        <taxon>Araneomorphae</taxon>
        <taxon>Entelegynae</taxon>
        <taxon>Araneoidea</taxon>
        <taxon>Araneidae</taxon>
        <taxon>Araneus</taxon>
    </lineage>
</organism>
<dbReference type="Proteomes" id="UP000499080">
    <property type="component" value="Unassembled WGS sequence"/>
</dbReference>
<proteinExistence type="predicted"/>
<gene>
    <name evidence="2" type="ORF">AVEN_238334_1</name>
</gene>
<comment type="caution">
    <text evidence="2">The sequence shown here is derived from an EMBL/GenBank/DDBJ whole genome shotgun (WGS) entry which is preliminary data.</text>
</comment>
<reference evidence="2 3" key="1">
    <citation type="journal article" date="2019" name="Sci. Rep.">
        <title>Orb-weaving spider Araneus ventricosus genome elucidates the spidroin gene catalogue.</title>
        <authorList>
            <person name="Kono N."/>
            <person name="Nakamura H."/>
            <person name="Ohtoshi R."/>
            <person name="Moran D.A.P."/>
            <person name="Shinohara A."/>
            <person name="Yoshida Y."/>
            <person name="Fujiwara M."/>
            <person name="Mori M."/>
            <person name="Tomita M."/>
            <person name="Arakawa K."/>
        </authorList>
    </citation>
    <scope>NUCLEOTIDE SEQUENCE [LARGE SCALE GENOMIC DNA]</scope>
</reference>
<evidence type="ECO:0000313" key="3">
    <source>
        <dbReference type="Proteomes" id="UP000499080"/>
    </source>
</evidence>
<dbReference type="AlphaFoldDB" id="A0A4Y2KEZ7"/>
<protein>
    <submittedName>
        <fullName evidence="2">Uncharacterized protein</fullName>
    </submittedName>
</protein>
<evidence type="ECO:0000256" key="1">
    <source>
        <dbReference type="SAM" id="MobiDB-lite"/>
    </source>
</evidence>
<keyword evidence="3" id="KW-1185">Reference proteome</keyword>